<gene>
    <name evidence="3" type="ORF">AGOR_G00042890</name>
</gene>
<evidence type="ECO:0000313" key="3">
    <source>
        <dbReference type="EMBL" id="KAI1902262.1"/>
    </source>
</evidence>
<dbReference type="InterPro" id="IPR024131">
    <property type="entry name" value="UPF0489"/>
</dbReference>
<dbReference type="EMBL" id="JAERUA010000003">
    <property type="protein sequence ID" value="KAI1902262.1"/>
    <property type="molecule type" value="Genomic_DNA"/>
</dbReference>
<dbReference type="Pfam" id="PF12640">
    <property type="entry name" value="UPF0489"/>
    <property type="match status" value="1"/>
</dbReference>
<protein>
    <submittedName>
        <fullName evidence="3">Uncharacterized protein</fullName>
    </submittedName>
</protein>
<sequence>MNNQPLKRVYKELPVWIVEDHHDVVQHIYRAIGSRHIPMKNIKMVHLDSHPDLLIPVNMPADTVFDKEALLSELSIENWIMPMVYAGHVSHVMWLHPYWAQQIKEGEHSMCVGRDSSTTTIRVTSTDDYFLSDGLYVPQDHLENPKPLRLSVIQVNPMELGEETGERAPPKRPRKQSPGAEELGTAAEVENCNDRLQPPGGSRDTIRANGGGDRPRACSPQAEAGSTAKSKAGSALPECNDRLQPPGGSRHTSSSNGDREKPGACSPQPTVGSTSKAVASLHSVIQQDEPYILDIDLDFFSCKNPFKEMYTEEEYTILQSLYSFHKPSENADEDELQDCVERRVRQLEDLETAFADLIDDDGEETLGRWATDPRMEAVVRLVRSLRSRMESPDYEMVHQAGLTCDYSELPHHVSSEEEIQRLVRAVCLILQALPKPTLVTVSRSSLDEYCPPGQVDSIQNQILGTLESLYGTLAVHREYETTADMPVASS</sequence>
<evidence type="ECO:0000313" key="4">
    <source>
        <dbReference type="Proteomes" id="UP000829720"/>
    </source>
</evidence>
<dbReference type="OrthoDB" id="418142at2759"/>
<name>A0A8T3DZ90_9TELE</name>
<accession>A0A8T3DZ90</accession>
<proteinExistence type="inferred from homology"/>
<dbReference type="Proteomes" id="UP000829720">
    <property type="component" value="Unassembled WGS sequence"/>
</dbReference>
<comment type="similarity">
    <text evidence="1">Belongs to the UPF0489 family.</text>
</comment>
<organism evidence="3 4">
    <name type="scientific">Albula goreensis</name>
    <dbReference type="NCBI Taxonomy" id="1534307"/>
    <lineage>
        <taxon>Eukaryota</taxon>
        <taxon>Metazoa</taxon>
        <taxon>Chordata</taxon>
        <taxon>Craniata</taxon>
        <taxon>Vertebrata</taxon>
        <taxon>Euteleostomi</taxon>
        <taxon>Actinopterygii</taxon>
        <taxon>Neopterygii</taxon>
        <taxon>Teleostei</taxon>
        <taxon>Albuliformes</taxon>
        <taxon>Albulidae</taxon>
        <taxon>Albula</taxon>
    </lineage>
</organism>
<dbReference type="PANTHER" id="PTHR13225:SF3">
    <property type="entry name" value="UPF0489 PROTEIN C5ORF22"/>
    <property type="match status" value="1"/>
</dbReference>
<dbReference type="AlphaFoldDB" id="A0A8T3DZ90"/>
<keyword evidence="4" id="KW-1185">Reference proteome</keyword>
<comment type="caution">
    <text evidence="3">The sequence shown here is derived from an EMBL/GenBank/DDBJ whole genome shotgun (WGS) entry which is preliminary data.</text>
</comment>
<evidence type="ECO:0000256" key="1">
    <source>
        <dbReference type="ARBA" id="ARBA00007099"/>
    </source>
</evidence>
<reference evidence="3" key="1">
    <citation type="submission" date="2021-01" db="EMBL/GenBank/DDBJ databases">
        <authorList>
            <person name="Zahm M."/>
            <person name="Roques C."/>
            <person name="Cabau C."/>
            <person name="Klopp C."/>
            <person name="Donnadieu C."/>
            <person name="Jouanno E."/>
            <person name="Lampietro C."/>
            <person name="Louis A."/>
            <person name="Herpin A."/>
            <person name="Echchiki A."/>
            <person name="Berthelot C."/>
            <person name="Parey E."/>
            <person name="Roest-Crollius H."/>
            <person name="Braasch I."/>
            <person name="Postlethwait J."/>
            <person name="Bobe J."/>
            <person name="Montfort J."/>
            <person name="Bouchez O."/>
            <person name="Begum T."/>
            <person name="Mejri S."/>
            <person name="Adams A."/>
            <person name="Chen W.-J."/>
            <person name="Guiguen Y."/>
        </authorList>
    </citation>
    <scope>NUCLEOTIDE SEQUENCE</scope>
    <source>
        <tissue evidence="3">Blood</tissue>
    </source>
</reference>
<feature type="region of interest" description="Disordered" evidence="2">
    <location>
        <begin position="161"/>
        <end position="273"/>
    </location>
</feature>
<evidence type="ECO:0000256" key="2">
    <source>
        <dbReference type="SAM" id="MobiDB-lite"/>
    </source>
</evidence>
<feature type="compositionally biased region" description="Low complexity" evidence="2">
    <location>
        <begin position="222"/>
        <end position="235"/>
    </location>
</feature>
<dbReference type="PANTHER" id="PTHR13225">
    <property type="entry name" value="MISEXPRESSION SUPPRESSOR OF RAS 6"/>
    <property type="match status" value="1"/>
</dbReference>